<comment type="similarity">
    <text evidence="13">Belongs to the RING-type zinc finger family. ATL subfamily.</text>
</comment>
<evidence type="ECO:0000256" key="10">
    <source>
        <dbReference type="ARBA" id="ARBA00022833"/>
    </source>
</evidence>
<keyword evidence="5" id="KW-0808">Transferase</keyword>
<keyword evidence="18" id="KW-1185">Reference proteome</keyword>
<dbReference type="InterPro" id="IPR013083">
    <property type="entry name" value="Znf_RING/FYVE/PHD"/>
</dbReference>
<comment type="pathway">
    <text evidence="3">Protein modification; protein ubiquitination.</text>
</comment>
<keyword evidence="9" id="KW-0833">Ubl conjugation pathway</keyword>
<keyword evidence="6 15" id="KW-0812">Transmembrane</keyword>
<keyword evidence="12 15" id="KW-0472">Membrane</keyword>
<accession>A0AAV1AYB3</accession>
<evidence type="ECO:0000256" key="12">
    <source>
        <dbReference type="ARBA" id="ARBA00023136"/>
    </source>
</evidence>
<evidence type="ECO:0000256" key="2">
    <source>
        <dbReference type="ARBA" id="ARBA00004167"/>
    </source>
</evidence>
<evidence type="ECO:0000256" key="14">
    <source>
        <dbReference type="PROSITE-ProRule" id="PRU00175"/>
    </source>
</evidence>
<evidence type="ECO:0000256" key="7">
    <source>
        <dbReference type="ARBA" id="ARBA00022723"/>
    </source>
</evidence>
<evidence type="ECO:0000256" key="5">
    <source>
        <dbReference type="ARBA" id="ARBA00022679"/>
    </source>
</evidence>
<proteinExistence type="inferred from homology"/>
<evidence type="ECO:0000313" key="17">
    <source>
        <dbReference type="EMBL" id="CAI8615124.1"/>
    </source>
</evidence>
<dbReference type="Gene3D" id="3.30.40.10">
    <property type="entry name" value="Zinc/RING finger domain, C3HC4 (zinc finger)"/>
    <property type="match status" value="1"/>
</dbReference>
<dbReference type="SMART" id="SM00184">
    <property type="entry name" value="RING"/>
    <property type="match status" value="1"/>
</dbReference>
<evidence type="ECO:0000313" key="18">
    <source>
        <dbReference type="Proteomes" id="UP001157006"/>
    </source>
</evidence>
<name>A0AAV1AYB3_VICFA</name>
<dbReference type="SUPFAM" id="SSF57850">
    <property type="entry name" value="RING/U-box"/>
    <property type="match status" value="1"/>
</dbReference>
<feature type="domain" description="RING-type" evidence="16">
    <location>
        <begin position="88"/>
        <end position="130"/>
    </location>
</feature>
<dbReference type="PANTHER" id="PTHR14155:SF627">
    <property type="entry name" value="OS06G0192800 PROTEIN"/>
    <property type="match status" value="1"/>
</dbReference>
<evidence type="ECO:0000256" key="3">
    <source>
        <dbReference type="ARBA" id="ARBA00004906"/>
    </source>
</evidence>
<evidence type="ECO:0000256" key="13">
    <source>
        <dbReference type="ARBA" id="ARBA00024209"/>
    </source>
</evidence>
<dbReference type="GO" id="GO:0061630">
    <property type="term" value="F:ubiquitin protein ligase activity"/>
    <property type="evidence" value="ECO:0007669"/>
    <property type="project" value="UniProtKB-EC"/>
</dbReference>
<dbReference type="CDD" id="cd16461">
    <property type="entry name" value="RING-H2_EL5-like"/>
    <property type="match status" value="1"/>
</dbReference>
<evidence type="ECO:0000259" key="16">
    <source>
        <dbReference type="PROSITE" id="PS50089"/>
    </source>
</evidence>
<evidence type="ECO:0000256" key="9">
    <source>
        <dbReference type="ARBA" id="ARBA00022786"/>
    </source>
</evidence>
<dbReference type="GO" id="GO:0016020">
    <property type="term" value="C:membrane"/>
    <property type="evidence" value="ECO:0007669"/>
    <property type="project" value="UniProtKB-SubCell"/>
</dbReference>
<keyword evidence="8 14" id="KW-0863">Zinc-finger</keyword>
<dbReference type="InterPro" id="IPR053238">
    <property type="entry name" value="RING-H2_zinc_finger"/>
</dbReference>
<dbReference type="EC" id="2.3.2.27" evidence="4"/>
<comment type="catalytic activity">
    <reaction evidence="1">
        <text>S-ubiquitinyl-[E2 ubiquitin-conjugating enzyme]-L-cysteine + [acceptor protein]-L-lysine = [E2 ubiquitin-conjugating enzyme]-L-cysteine + N(6)-ubiquitinyl-[acceptor protein]-L-lysine.</text>
        <dbReference type="EC" id="2.3.2.27"/>
    </reaction>
</comment>
<sequence length="181" mass="20665">MFPEPVLKKEYGIIGKDVIGTFILLFILFLAILRIYFYLRHLPRQSLISSNSLPTPTFTEERLDPSVLKSLPIFTYSSSAVRRTLHDCAICLSEYADGDECRMLPNCDHVFHSQCIDAWFASHSNCPLCRAPVQPVTVESRVEPGEGSLYFPEPIGCPRRPFRVIIDMQPEVFRMESHTRG</sequence>
<reference evidence="17 18" key="1">
    <citation type="submission" date="2023-01" db="EMBL/GenBank/DDBJ databases">
        <authorList>
            <person name="Kreplak J."/>
        </authorList>
    </citation>
    <scope>NUCLEOTIDE SEQUENCE [LARGE SCALE GENOMIC DNA]</scope>
</reference>
<evidence type="ECO:0000256" key="15">
    <source>
        <dbReference type="SAM" id="Phobius"/>
    </source>
</evidence>
<dbReference type="AlphaFoldDB" id="A0AAV1AYB3"/>
<keyword evidence="11 15" id="KW-1133">Transmembrane helix</keyword>
<keyword evidence="10" id="KW-0862">Zinc</keyword>
<comment type="subcellular location">
    <subcellularLocation>
        <location evidence="2">Membrane</location>
        <topology evidence="2">Single-pass membrane protein</topology>
    </subcellularLocation>
</comment>
<dbReference type="FunFam" id="3.30.40.10:FF:000187">
    <property type="entry name" value="E3 ubiquitin-protein ligase ATL6"/>
    <property type="match status" value="1"/>
</dbReference>
<dbReference type="EMBL" id="OX451740">
    <property type="protein sequence ID" value="CAI8615124.1"/>
    <property type="molecule type" value="Genomic_DNA"/>
</dbReference>
<gene>
    <name evidence="17" type="ORF">VFH_V163720</name>
</gene>
<protein>
    <recommendedName>
        <fullName evidence="4">RING-type E3 ubiquitin transferase</fullName>
        <ecNumber evidence="4">2.3.2.27</ecNumber>
    </recommendedName>
</protein>
<evidence type="ECO:0000256" key="1">
    <source>
        <dbReference type="ARBA" id="ARBA00000900"/>
    </source>
</evidence>
<dbReference type="GO" id="GO:0008270">
    <property type="term" value="F:zinc ion binding"/>
    <property type="evidence" value="ECO:0007669"/>
    <property type="project" value="UniProtKB-KW"/>
</dbReference>
<dbReference type="InterPro" id="IPR001841">
    <property type="entry name" value="Znf_RING"/>
</dbReference>
<keyword evidence="7" id="KW-0479">Metal-binding</keyword>
<evidence type="ECO:0000256" key="6">
    <source>
        <dbReference type="ARBA" id="ARBA00022692"/>
    </source>
</evidence>
<organism evidence="17 18">
    <name type="scientific">Vicia faba</name>
    <name type="common">Broad bean</name>
    <name type="synonym">Faba vulgaris</name>
    <dbReference type="NCBI Taxonomy" id="3906"/>
    <lineage>
        <taxon>Eukaryota</taxon>
        <taxon>Viridiplantae</taxon>
        <taxon>Streptophyta</taxon>
        <taxon>Embryophyta</taxon>
        <taxon>Tracheophyta</taxon>
        <taxon>Spermatophyta</taxon>
        <taxon>Magnoliopsida</taxon>
        <taxon>eudicotyledons</taxon>
        <taxon>Gunneridae</taxon>
        <taxon>Pentapetalae</taxon>
        <taxon>rosids</taxon>
        <taxon>fabids</taxon>
        <taxon>Fabales</taxon>
        <taxon>Fabaceae</taxon>
        <taxon>Papilionoideae</taxon>
        <taxon>50 kb inversion clade</taxon>
        <taxon>NPAAA clade</taxon>
        <taxon>Hologalegina</taxon>
        <taxon>IRL clade</taxon>
        <taxon>Fabeae</taxon>
        <taxon>Vicia</taxon>
    </lineage>
</organism>
<dbReference type="Pfam" id="PF13639">
    <property type="entry name" value="zf-RING_2"/>
    <property type="match status" value="1"/>
</dbReference>
<dbReference type="PANTHER" id="PTHR14155">
    <property type="entry name" value="RING FINGER DOMAIN-CONTAINING"/>
    <property type="match status" value="1"/>
</dbReference>
<dbReference type="Proteomes" id="UP001157006">
    <property type="component" value="Chromosome 5"/>
</dbReference>
<evidence type="ECO:0000256" key="11">
    <source>
        <dbReference type="ARBA" id="ARBA00022989"/>
    </source>
</evidence>
<evidence type="ECO:0000256" key="4">
    <source>
        <dbReference type="ARBA" id="ARBA00012483"/>
    </source>
</evidence>
<feature type="transmembrane region" description="Helical" evidence="15">
    <location>
        <begin position="20"/>
        <end position="39"/>
    </location>
</feature>
<dbReference type="PROSITE" id="PS50089">
    <property type="entry name" value="ZF_RING_2"/>
    <property type="match status" value="1"/>
</dbReference>
<evidence type="ECO:0000256" key="8">
    <source>
        <dbReference type="ARBA" id="ARBA00022771"/>
    </source>
</evidence>